<gene>
    <name evidence="9 12" type="primary">pcp</name>
    <name evidence="12" type="ORF">ISP20_20020</name>
</gene>
<dbReference type="InterPro" id="IPR033693">
    <property type="entry name" value="PGPEP1_Glu_AS"/>
</dbReference>
<comment type="subunit">
    <text evidence="9">Homotetramer.</text>
</comment>
<dbReference type="NCBIfam" id="NF009676">
    <property type="entry name" value="PRK13197.1"/>
    <property type="match status" value="1"/>
</dbReference>
<evidence type="ECO:0000256" key="4">
    <source>
        <dbReference type="ARBA" id="ARBA00006641"/>
    </source>
</evidence>
<comment type="subcellular location">
    <subcellularLocation>
        <location evidence="3 9">Cytoplasm</location>
    </subcellularLocation>
</comment>
<comment type="similarity">
    <text evidence="4 9">Belongs to the peptidase C15 family.</text>
</comment>
<comment type="caution">
    <text evidence="12">The sequence shown here is derived from an EMBL/GenBank/DDBJ whole genome shotgun (WGS) entry which is preliminary data.</text>
</comment>
<dbReference type="CDD" id="cd00501">
    <property type="entry name" value="Peptidase_C15"/>
    <property type="match status" value="1"/>
</dbReference>
<dbReference type="HAMAP" id="MF_00417">
    <property type="entry name" value="Pyrrolid_peptidase"/>
    <property type="match status" value="1"/>
</dbReference>
<dbReference type="EMBL" id="JADIKC010000012">
    <property type="protein sequence ID" value="MBM7123461.1"/>
    <property type="molecule type" value="Genomic_DNA"/>
</dbReference>
<dbReference type="PIRSF" id="PIRSF015592">
    <property type="entry name" value="Prld-crbxl_pptds"/>
    <property type="match status" value="1"/>
</dbReference>
<dbReference type="GO" id="GO:0016920">
    <property type="term" value="F:pyroglutamyl-peptidase activity"/>
    <property type="evidence" value="ECO:0007669"/>
    <property type="project" value="UniProtKB-EC"/>
</dbReference>
<accession>A0ABS2JWT1</accession>
<evidence type="ECO:0000256" key="11">
    <source>
        <dbReference type="PROSITE-ProRule" id="PRU10077"/>
    </source>
</evidence>
<evidence type="ECO:0000256" key="5">
    <source>
        <dbReference type="ARBA" id="ARBA00022490"/>
    </source>
</evidence>
<evidence type="ECO:0000256" key="7">
    <source>
        <dbReference type="ARBA" id="ARBA00022801"/>
    </source>
</evidence>
<evidence type="ECO:0000256" key="3">
    <source>
        <dbReference type="ARBA" id="ARBA00004496"/>
    </source>
</evidence>
<name>A0ABS2JWT1_9GAMM</name>
<keyword evidence="5 9" id="KW-0963">Cytoplasm</keyword>
<dbReference type="PANTHER" id="PTHR23402">
    <property type="entry name" value="PROTEASE FAMILY C15 PYROGLUTAMYL-PEPTIDASE I-RELATED"/>
    <property type="match status" value="1"/>
</dbReference>
<dbReference type="PROSITE" id="PS01333">
    <property type="entry name" value="PYRASE_GLU"/>
    <property type="match status" value="1"/>
</dbReference>
<comment type="function">
    <text evidence="2 9">Removes 5-oxoproline from various penultimate amino acid residues except L-proline.</text>
</comment>
<dbReference type="PRINTS" id="PR00706">
    <property type="entry name" value="PYROGLUPTASE"/>
</dbReference>
<evidence type="ECO:0000256" key="10">
    <source>
        <dbReference type="PROSITE-ProRule" id="PRU10076"/>
    </source>
</evidence>
<reference evidence="12 13" key="1">
    <citation type="submission" date="2020-10" db="EMBL/GenBank/DDBJ databases">
        <title>Phylogeny of dyella-like bacteria.</title>
        <authorList>
            <person name="Fu J."/>
        </authorList>
    </citation>
    <scope>NUCLEOTIDE SEQUENCE [LARGE SCALE GENOMIC DNA]</scope>
    <source>
        <strain evidence="12 13">THG-B117</strain>
    </source>
</reference>
<dbReference type="Proteomes" id="UP001430065">
    <property type="component" value="Unassembled WGS sequence"/>
</dbReference>
<feature type="active site" evidence="9 10">
    <location>
        <position position="83"/>
    </location>
</feature>
<comment type="catalytic activity">
    <reaction evidence="1 9 10">
        <text>Release of an N-terminal pyroglutamyl group from a polypeptide, the second amino acid generally not being Pro.</text>
        <dbReference type="EC" id="3.4.19.3"/>
    </reaction>
</comment>
<keyword evidence="8 9" id="KW-0788">Thiol protease</keyword>
<evidence type="ECO:0000256" key="8">
    <source>
        <dbReference type="ARBA" id="ARBA00022807"/>
    </source>
</evidence>
<dbReference type="EC" id="3.4.19.3" evidence="9"/>
<sequence>MTSQPRILLTGFTPFGNEDINPSWEAVRELDGKHIGGHRVVTRLLPTIFADSQRELALAVDEVEPAILLGVGQAGGRSRVSLERVAINVQDARIADNAGAQPIDAAIVADGPAAYFSTLPIKSMLKALLAEGLPAEVSNTAGTFVCNHVAYLMLHLAAQHHHLRAGFIHIPYLPSQAARFPNAPSMSQHDVVRALSIALRVAATQHTDERFGAGTLD</sequence>
<dbReference type="InterPro" id="IPR000816">
    <property type="entry name" value="Peptidase_C15"/>
</dbReference>
<evidence type="ECO:0000256" key="1">
    <source>
        <dbReference type="ARBA" id="ARBA00001770"/>
    </source>
</evidence>
<dbReference type="InterPro" id="IPR036440">
    <property type="entry name" value="Peptidase_C15-like_sf"/>
</dbReference>
<dbReference type="NCBIfam" id="TIGR00504">
    <property type="entry name" value="pyro_pdase"/>
    <property type="match status" value="1"/>
</dbReference>
<feature type="active site" evidence="9">
    <location>
        <position position="169"/>
    </location>
</feature>
<keyword evidence="7 9" id="KW-0378">Hydrolase</keyword>
<dbReference type="PANTHER" id="PTHR23402:SF1">
    <property type="entry name" value="PYROGLUTAMYL-PEPTIDASE I"/>
    <property type="match status" value="1"/>
</dbReference>
<dbReference type="RefSeq" id="WP_204637918.1">
    <property type="nucleotide sequence ID" value="NZ_CP183983.1"/>
</dbReference>
<evidence type="ECO:0000256" key="9">
    <source>
        <dbReference type="HAMAP-Rule" id="MF_00417"/>
    </source>
</evidence>
<evidence type="ECO:0000256" key="6">
    <source>
        <dbReference type="ARBA" id="ARBA00022670"/>
    </source>
</evidence>
<evidence type="ECO:0000313" key="13">
    <source>
        <dbReference type="Proteomes" id="UP001430065"/>
    </source>
</evidence>
<feature type="active site" evidence="9 11">
    <location>
        <position position="146"/>
    </location>
</feature>
<dbReference type="InterPro" id="IPR029762">
    <property type="entry name" value="PGP-I_bact-type"/>
</dbReference>
<protein>
    <recommendedName>
        <fullName evidence="9">Pyrrolidone-carboxylate peptidase</fullName>
        <ecNumber evidence="9">3.4.19.3</ecNumber>
    </recommendedName>
    <alternativeName>
        <fullName evidence="9">5-oxoprolyl-peptidase</fullName>
    </alternativeName>
    <alternativeName>
        <fullName evidence="9">Pyroglutamyl-peptidase I</fullName>
        <shortName evidence="9">PGP-I</shortName>
        <shortName evidence="9">Pyrase</shortName>
    </alternativeName>
</protein>
<dbReference type="Gene3D" id="3.40.630.20">
    <property type="entry name" value="Peptidase C15, pyroglutamyl peptidase I-like"/>
    <property type="match status" value="1"/>
</dbReference>
<keyword evidence="13" id="KW-1185">Reference proteome</keyword>
<evidence type="ECO:0000256" key="2">
    <source>
        <dbReference type="ARBA" id="ARBA00002280"/>
    </source>
</evidence>
<dbReference type="InterPro" id="IPR033694">
    <property type="entry name" value="PGPEP1_Cys_AS"/>
</dbReference>
<organism evidence="12 13">
    <name type="scientific">Dyella kyungheensis</name>
    <dbReference type="NCBI Taxonomy" id="1242174"/>
    <lineage>
        <taxon>Bacteria</taxon>
        <taxon>Pseudomonadati</taxon>
        <taxon>Pseudomonadota</taxon>
        <taxon>Gammaproteobacteria</taxon>
        <taxon>Lysobacterales</taxon>
        <taxon>Rhodanobacteraceae</taxon>
        <taxon>Dyella</taxon>
    </lineage>
</organism>
<keyword evidence="6 9" id="KW-0645">Protease</keyword>
<dbReference type="PROSITE" id="PS01334">
    <property type="entry name" value="PYRASE_CYS"/>
    <property type="match status" value="1"/>
</dbReference>
<dbReference type="InterPro" id="IPR016125">
    <property type="entry name" value="Peptidase_C15-like"/>
</dbReference>
<proteinExistence type="inferred from homology"/>
<evidence type="ECO:0000313" key="12">
    <source>
        <dbReference type="EMBL" id="MBM7123461.1"/>
    </source>
</evidence>
<dbReference type="Pfam" id="PF01470">
    <property type="entry name" value="Peptidase_C15"/>
    <property type="match status" value="1"/>
</dbReference>
<dbReference type="SUPFAM" id="SSF53182">
    <property type="entry name" value="Pyrrolidone carboxyl peptidase (pyroglutamate aminopeptidase)"/>
    <property type="match status" value="1"/>
</dbReference>